<dbReference type="Gene3D" id="3.30.70.100">
    <property type="match status" value="1"/>
</dbReference>
<feature type="region of interest" description="Disordered" evidence="1">
    <location>
        <begin position="73"/>
        <end position="101"/>
    </location>
</feature>
<proteinExistence type="predicted"/>
<dbReference type="GO" id="GO:0046872">
    <property type="term" value="F:metal ion binding"/>
    <property type="evidence" value="ECO:0007669"/>
    <property type="project" value="InterPro"/>
</dbReference>
<protein>
    <recommendedName>
        <fullName evidence="2">HMA domain-containing protein</fullName>
    </recommendedName>
</protein>
<organism evidence="3 4">
    <name type="scientific">Protea cynaroides</name>
    <dbReference type="NCBI Taxonomy" id="273540"/>
    <lineage>
        <taxon>Eukaryota</taxon>
        <taxon>Viridiplantae</taxon>
        <taxon>Streptophyta</taxon>
        <taxon>Embryophyta</taxon>
        <taxon>Tracheophyta</taxon>
        <taxon>Spermatophyta</taxon>
        <taxon>Magnoliopsida</taxon>
        <taxon>Proteales</taxon>
        <taxon>Proteaceae</taxon>
        <taxon>Protea</taxon>
    </lineage>
</organism>
<gene>
    <name evidence="3" type="ORF">NE237_032984</name>
</gene>
<dbReference type="AlphaFoldDB" id="A0A9Q0L452"/>
<reference evidence="3" key="1">
    <citation type="journal article" date="2023" name="Plant J.">
        <title>The genome of the king protea, Protea cynaroides.</title>
        <authorList>
            <person name="Chang J."/>
            <person name="Duong T.A."/>
            <person name="Schoeman C."/>
            <person name="Ma X."/>
            <person name="Roodt D."/>
            <person name="Barker N."/>
            <person name="Li Z."/>
            <person name="Van de Peer Y."/>
            <person name="Mizrachi E."/>
        </authorList>
    </citation>
    <scope>NUCLEOTIDE SEQUENCE</scope>
    <source>
        <tissue evidence="3">Young leaves</tissue>
    </source>
</reference>
<dbReference type="Proteomes" id="UP001141806">
    <property type="component" value="Unassembled WGS sequence"/>
</dbReference>
<dbReference type="PROSITE" id="PS50846">
    <property type="entry name" value="HMA_2"/>
    <property type="match status" value="1"/>
</dbReference>
<evidence type="ECO:0000313" key="4">
    <source>
        <dbReference type="Proteomes" id="UP001141806"/>
    </source>
</evidence>
<accession>A0A9Q0L452</accession>
<sequence length="126" mass="14072">MKKIKIVMKVDMKCEKCRTKAFKIVASSCGVNEVKIEGKEKDQIVVIGEGVDPISLVMSLRKKVGRANILTLDEVKPTSEQQQPPKKKSSSNPNRSPDQTCQCHHQPHFVGRYIVYDTPPGSCCLM</sequence>
<comment type="caution">
    <text evidence="3">The sequence shown here is derived from an EMBL/GenBank/DDBJ whole genome shotgun (WGS) entry which is preliminary data.</text>
</comment>
<dbReference type="InterPro" id="IPR006121">
    <property type="entry name" value="HMA_dom"/>
</dbReference>
<evidence type="ECO:0000313" key="3">
    <source>
        <dbReference type="EMBL" id="KAJ4982147.1"/>
    </source>
</evidence>
<evidence type="ECO:0000256" key="1">
    <source>
        <dbReference type="SAM" id="MobiDB-lite"/>
    </source>
</evidence>
<evidence type="ECO:0000259" key="2">
    <source>
        <dbReference type="PROSITE" id="PS50846"/>
    </source>
</evidence>
<dbReference type="OrthoDB" id="692882at2759"/>
<keyword evidence="4" id="KW-1185">Reference proteome</keyword>
<dbReference type="EMBL" id="JAMYWD010000001">
    <property type="protein sequence ID" value="KAJ4982147.1"/>
    <property type="molecule type" value="Genomic_DNA"/>
</dbReference>
<dbReference type="PANTHER" id="PTHR46932">
    <property type="entry name" value="HEAVY METAL-ASSOCIATED ISOPRENYLATED PLANT PROTEIN 47"/>
    <property type="match status" value="1"/>
</dbReference>
<name>A0A9Q0L452_9MAGN</name>
<feature type="domain" description="HMA" evidence="2">
    <location>
        <begin position="3"/>
        <end position="72"/>
    </location>
</feature>
<dbReference type="PANTHER" id="PTHR46932:SF12">
    <property type="entry name" value="HEAVY METAL-ASSOCIATED ISOPRENYLATED PLANT PROTEIN 47"/>
    <property type="match status" value="1"/>
</dbReference>
<dbReference type="InterPro" id="IPR042885">
    <property type="entry name" value="HIPP47/16"/>
</dbReference>